<dbReference type="Gene3D" id="3.30.2310.20">
    <property type="entry name" value="RelE-like"/>
    <property type="match status" value="1"/>
</dbReference>
<name>A0A385SFB2_9BACT</name>
<dbReference type="Proteomes" id="UP000266183">
    <property type="component" value="Chromosome"/>
</dbReference>
<keyword evidence="2" id="KW-1185">Reference proteome</keyword>
<dbReference type="AlphaFoldDB" id="A0A385SFB2"/>
<reference evidence="2" key="1">
    <citation type="submission" date="2018-09" db="EMBL/GenBank/DDBJ databases">
        <title>Chryseolinea sp. KIS68-18 isolated from soil.</title>
        <authorList>
            <person name="Weon H.-Y."/>
            <person name="Kwon S.-W."/>
            <person name="Lee S.A."/>
        </authorList>
    </citation>
    <scope>NUCLEOTIDE SEQUENCE [LARGE SCALE GENOMIC DNA]</scope>
    <source>
        <strain evidence="2">KIS68-18</strain>
    </source>
</reference>
<gene>
    <name evidence="1" type="ORF">D4L85_07310</name>
</gene>
<organism evidence="1 2">
    <name type="scientific">Chryseolinea soli</name>
    <dbReference type="NCBI Taxonomy" id="2321403"/>
    <lineage>
        <taxon>Bacteria</taxon>
        <taxon>Pseudomonadati</taxon>
        <taxon>Bacteroidota</taxon>
        <taxon>Cytophagia</taxon>
        <taxon>Cytophagales</taxon>
        <taxon>Fulvivirgaceae</taxon>
        <taxon>Chryseolinea</taxon>
    </lineage>
</organism>
<dbReference type="EMBL" id="CP032382">
    <property type="protein sequence ID" value="AYB30403.1"/>
    <property type="molecule type" value="Genomic_DNA"/>
</dbReference>
<dbReference type="InterPro" id="IPR035093">
    <property type="entry name" value="RelE/ParE_toxin_dom_sf"/>
</dbReference>
<dbReference type="RefSeq" id="WP_119753714.1">
    <property type="nucleotide sequence ID" value="NZ_CP032382.1"/>
</dbReference>
<proteinExistence type="predicted"/>
<evidence type="ECO:0000313" key="2">
    <source>
        <dbReference type="Proteomes" id="UP000266183"/>
    </source>
</evidence>
<accession>A0A385SFB2</accession>
<dbReference type="OrthoDB" id="9801102at2"/>
<evidence type="ECO:0000313" key="1">
    <source>
        <dbReference type="EMBL" id="AYB30403.1"/>
    </source>
</evidence>
<dbReference type="KEGG" id="chk:D4L85_07310"/>
<protein>
    <submittedName>
        <fullName evidence="1">Uncharacterized protein</fullName>
    </submittedName>
</protein>
<sequence length="90" mass="10352">MIVSIRHSVLKSLFEKGTARGLSRELKDYLLLWLSVIHAAKDLRDLSIAQVSVLEESNDSCRLTVHGMGTFSFRFVKGEIRELNYRQDQK</sequence>